<keyword evidence="4" id="KW-0472">Membrane</keyword>
<feature type="transmembrane region" description="Helical" evidence="4">
    <location>
        <begin position="6"/>
        <end position="25"/>
    </location>
</feature>
<keyword evidence="4" id="KW-0812">Transmembrane</keyword>
<dbReference type="Proteomes" id="UP000664628">
    <property type="component" value="Unassembled WGS sequence"/>
</dbReference>
<keyword evidence="4" id="KW-1133">Transmembrane helix</keyword>
<dbReference type="GO" id="GO:0016301">
    <property type="term" value="F:kinase activity"/>
    <property type="evidence" value="ECO:0007669"/>
    <property type="project" value="UniProtKB-KW"/>
</dbReference>
<feature type="transmembrane region" description="Helical" evidence="4">
    <location>
        <begin position="74"/>
        <end position="91"/>
    </location>
</feature>
<reference evidence="6 7" key="1">
    <citation type="submission" date="2021-03" db="EMBL/GenBank/DDBJ databases">
        <title>Fibrella sp. HMF5405 genome sequencing and assembly.</title>
        <authorList>
            <person name="Kang H."/>
            <person name="Kim H."/>
            <person name="Bae S."/>
            <person name="Joh K."/>
        </authorList>
    </citation>
    <scope>NUCLEOTIDE SEQUENCE [LARGE SCALE GENOMIC DNA]</scope>
    <source>
        <strain evidence="6 7">HMF5405</strain>
    </source>
</reference>
<evidence type="ECO:0000313" key="7">
    <source>
        <dbReference type="Proteomes" id="UP000664628"/>
    </source>
</evidence>
<dbReference type="Gene3D" id="3.30.565.10">
    <property type="entry name" value="Histidine kinase-like ATPase, C-terminal domain"/>
    <property type="match status" value="1"/>
</dbReference>
<feature type="transmembrane region" description="Helical" evidence="4">
    <location>
        <begin position="103"/>
        <end position="124"/>
    </location>
</feature>
<evidence type="ECO:0000256" key="3">
    <source>
        <dbReference type="ARBA" id="ARBA00023012"/>
    </source>
</evidence>
<dbReference type="InterPro" id="IPR011712">
    <property type="entry name" value="Sig_transdc_His_kin_sub3_dim/P"/>
</dbReference>
<dbReference type="PROSITE" id="PS50109">
    <property type="entry name" value="HIS_KIN"/>
    <property type="match status" value="1"/>
</dbReference>
<dbReference type="InterPro" id="IPR005467">
    <property type="entry name" value="His_kinase_dom"/>
</dbReference>
<keyword evidence="7" id="KW-1185">Reference proteome</keyword>
<feature type="domain" description="Histidine kinase" evidence="5">
    <location>
        <begin position="260"/>
        <end position="453"/>
    </location>
</feature>
<keyword evidence="1" id="KW-0808">Transferase</keyword>
<gene>
    <name evidence="6" type="ORF">J2I46_03210</name>
</gene>
<dbReference type="EMBL" id="JAFMYW010000001">
    <property type="protein sequence ID" value="MBO0947573.1"/>
    <property type="molecule type" value="Genomic_DNA"/>
</dbReference>
<evidence type="ECO:0000256" key="4">
    <source>
        <dbReference type="SAM" id="Phobius"/>
    </source>
</evidence>
<proteinExistence type="predicted"/>
<feature type="transmembrane region" description="Helical" evidence="4">
    <location>
        <begin position="37"/>
        <end position="54"/>
    </location>
</feature>
<dbReference type="Pfam" id="PF07730">
    <property type="entry name" value="HisKA_3"/>
    <property type="match status" value="1"/>
</dbReference>
<dbReference type="Pfam" id="PF07695">
    <property type="entry name" value="7TMR-DISM_7TM"/>
    <property type="match status" value="1"/>
</dbReference>
<dbReference type="InterPro" id="IPR011623">
    <property type="entry name" value="7TMR_DISM_rcpt_extracell_dom1"/>
</dbReference>
<dbReference type="Pfam" id="PF02518">
    <property type="entry name" value="HATPase_c"/>
    <property type="match status" value="1"/>
</dbReference>
<keyword evidence="3" id="KW-0902">Two-component regulatory system</keyword>
<keyword evidence="2 6" id="KW-0418">Kinase</keyword>
<evidence type="ECO:0000259" key="5">
    <source>
        <dbReference type="PROSITE" id="PS50109"/>
    </source>
</evidence>
<organism evidence="6 7">
    <name type="scientific">Fibrella forsythiae</name>
    <dbReference type="NCBI Taxonomy" id="2817061"/>
    <lineage>
        <taxon>Bacteria</taxon>
        <taxon>Pseudomonadati</taxon>
        <taxon>Bacteroidota</taxon>
        <taxon>Cytophagia</taxon>
        <taxon>Cytophagales</taxon>
        <taxon>Spirosomataceae</taxon>
        <taxon>Fibrella</taxon>
    </lineage>
</organism>
<dbReference type="Gene3D" id="1.20.5.1930">
    <property type="match status" value="1"/>
</dbReference>
<name>A0ABS3JC36_9BACT</name>
<sequence>MPAWSVSYLTLRLFLDGMLVMMALYGLLSYAQHRKEIYWQYALYIVCMVITFRIDDQSYTKADYLPGVNYTVTLLESLAFFLYIRFAILLMDMPVNDPWSHRLLTGMIWLLAAHLLLDTELWLVGTPAGIRSGLYVADRTLLAVGALLVVPRIIRLRQAVMVYFIIGSFCFVMGCLVALGVNYVPQLFTKQLTNALTFPVTYMEVGVVLEVLCFTMGMSLVNRQIESERLAVQAELIRQLQENQRRQQQLDRIRADIARDLHDDIGADLSSISMLSQAAERQVHKQPDQASATMKLIGGSARQVLKKMRQIVWSLTETPATSDVFAHRFSEVAHTLFEHQDVELTLDLLPLSVSDIISADVKREVFLVYKELLHNALRHAKARTIDVKLAVTDGTLTLTISDDGVGFVTDNQRLAGNGLTSLHQRARDLNGTLVIRSAPGSGTSVTLSCPVLTPVQEGTRVTSPA</sequence>
<comment type="caution">
    <text evidence="6">The sequence shown here is derived from an EMBL/GenBank/DDBJ whole genome shotgun (WGS) entry which is preliminary data.</text>
</comment>
<protein>
    <submittedName>
        <fullName evidence="6">Sensor histidine kinase</fullName>
    </submittedName>
</protein>
<accession>A0ABS3JC36</accession>
<dbReference type="RefSeq" id="WP_207327481.1">
    <property type="nucleotide sequence ID" value="NZ_JAFMYW010000001.1"/>
</dbReference>
<feature type="transmembrane region" description="Helical" evidence="4">
    <location>
        <begin position="201"/>
        <end position="221"/>
    </location>
</feature>
<dbReference type="SMART" id="SM00387">
    <property type="entry name" value="HATPase_c"/>
    <property type="match status" value="1"/>
</dbReference>
<dbReference type="PANTHER" id="PTHR24421">
    <property type="entry name" value="NITRATE/NITRITE SENSOR PROTEIN NARX-RELATED"/>
    <property type="match status" value="1"/>
</dbReference>
<evidence type="ECO:0000256" key="1">
    <source>
        <dbReference type="ARBA" id="ARBA00022679"/>
    </source>
</evidence>
<evidence type="ECO:0000256" key="2">
    <source>
        <dbReference type="ARBA" id="ARBA00022777"/>
    </source>
</evidence>
<feature type="transmembrane region" description="Helical" evidence="4">
    <location>
        <begin position="161"/>
        <end position="181"/>
    </location>
</feature>
<dbReference type="InterPro" id="IPR050482">
    <property type="entry name" value="Sensor_HK_TwoCompSys"/>
</dbReference>
<dbReference type="CDD" id="cd16917">
    <property type="entry name" value="HATPase_UhpB-NarQ-NarX-like"/>
    <property type="match status" value="1"/>
</dbReference>
<dbReference type="InterPro" id="IPR003594">
    <property type="entry name" value="HATPase_dom"/>
</dbReference>
<dbReference type="SUPFAM" id="SSF55874">
    <property type="entry name" value="ATPase domain of HSP90 chaperone/DNA topoisomerase II/histidine kinase"/>
    <property type="match status" value="1"/>
</dbReference>
<dbReference type="InterPro" id="IPR036890">
    <property type="entry name" value="HATPase_C_sf"/>
</dbReference>
<evidence type="ECO:0000313" key="6">
    <source>
        <dbReference type="EMBL" id="MBO0947573.1"/>
    </source>
</evidence>